<name>A0A9D4G1L5_DREPO</name>
<keyword evidence="1" id="KW-0472">Membrane</keyword>
<gene>
    <name evidence="2" type="ORF">DPMN_135314</name>
</gene>
<feature type="transmembrane region" description="Helical" evidence="1">
    <location>
        <begin position="41"/>
        <end position="60"/>
    </location>
</feature>
<evidence type="ECO:0000256" key="1">
    <source>
        <dbReference type="SAM" id="Phobius"/>
    </source>
</evidence>
<keyword evidence="1" id="KW-1133">Transmembrane helix</keyword>
<evidence type="ECO:0000313" key="3">
    <source>
        <dbReference type="Proteomes" id="UP000828390"/>
    </source>
</evidence>
<accession>A0A9D4G1L5</accession>
<comment type="caution">
    <text evidence="2">The sequence shown here is derived from an EMBL/GenBank/DDBJ whole genome shotgun (WGS) entry which is preliminary data.</text>
</comment>
<sequence>MVHITTKTSADINMNGEKMEGATSFKYYGATMSMDGTSNTLVRIGIAMATAAMISLSRLLTRHRARHDSQDCYS</sequence>
<keyword evidence="3" id="KW-1185">Reference proteome</keyword>
<evidence type="ECO:0000313" key="2">
    <source>
        <dbReference type="EMBL" id="KAH3806983.1"/>
    </source>
</evidence>
<reference evidence="2" key="1">
    <citation type="journal article" date="2019" name="bioRxiv">
        <title>The Genome of the Zebra Mussel, Dreissena polymorpha: A Resource for Invasive Species Research.</title>
        <authorList>
            <person name="McCartney M.A."/>
            <person name="Auch B."/>
            <person name="Kono T."/>
            <person name="Mallez S."/>
            <person name="Zhang Y."/>
            <person name="Obille A."/>
            <person name="Becker A."/>
            <person name="Abrahante J.E."/>
            <person name="Garbe J."/>
            <person name="Badalamenti J.P."/>
            <person name="Herman A."/>
            <person name="Mangelson H."/>
            <person name="Liachko I."/>
            <person name="Sullivan S."/>
            <person name="Sone E.D."/>
            <person name="Koren S."/>
            <person name="Silverstein K.A.T."/>
            <person name="Beckman K.B."/>
            <person name="Gohl D.M."/>
        </authorList>
    </citation>
    <scope>NUCLEOTIDE SEQUENCE</scope>
    <source>
        <strain evidence="2">Duluth1</strain>
        <tissue evidence="2">Whole animal</tissue>
    </source>
</reference>
<dbReference type="AlphaFoldDB" id="A0A9D4G1L5"/>
<organism evidence="2 3">
    <name type="scientific">Dreissena polymorpha</name>
    <name type="common">Zebra mussel</name>
    <name type="synonym">Mytilus polymorpha</name>
    <dbReference type="NCBI Taxonomy" id="45954"/>
    <lineage>
        <taxon>Eukaryota</taxon>
        <taxon>Metazoa</taxon>
        <taxon>Spiralia</taxon>
        <taxon>Lophotrochozoa</taxon>
        <taxon>Mollusca</taxon>
        <taxon>Bivalvia</taxon>
        <taxon>Autobranchia</taxon>
        <taxon>Heteroconchia</taxon>
        <taxon>Euheterodonta</taxon>
        <taxon>Imparidentia</taxon>
        <taxon>Neoheterodontei</taxon>
        <taxon>Myida</taxon>
        <taxon>Dreissenoidea</taxon>
        <taxon>Dreissenidae</taxon>
        <taxon>Dreissena</taxon>
    </lineage>
</organism>
<proteinExistence type="predicted"/>
<reference evidence="2" key="2">
    <citation type="submission" date="2020-11" db="EMBL/GenBank/DDBJ databases">
        <authorList>
            <person name="McCartney M.A."/>
            <person name="Auch B."/>
            <person name="Kono T."/>
            <person name="Mallez S."/>
            <person name="Becker A."/>
            <person name="Gohl D.M."/>
            <person name="Silverstein K.A.T."/>
            <person name="Koren S."/>
            <person name="Bechman K.B."/>
            <person name="Herman A."/>
            <person name="Abrahante J.E."/>
            <person name="Garbe J."/>
        </authorList>
    </citation>
    <scope>NUCLEOTIDE SEQUENCE</scope>
    <source>
        <strain evidence="2">Duluth1</strain>
        <tissue evidence="2">Whole animal</tissue>
    </source>
</reference>
<dbReference type="EMBL" id="JAIWYP010000006">
    <property type="protein sequence ID" value="KAH3806983.1"/>
    <property type="molecule type" value="Genomic_DNA"/>
</dbReference>
<dbReference type="Proteomes" id="UP000828390">
    <property type="component" value="Unassembled WGS sequence"/>
</dbReference>
<protein>
    <submittedName>
        <fullName evidence="2">Uncharacterized protein</fullName>
    </submittedName>
</protein>
<keyword evidence="1" id="KW-0812">Transmembrane</keyword>